<evidence type="ECO:0000256" key="1">
    <source>
        <dbReference type="SAM" id="SignalP"/>
    </source>
</evidence>
<dbReference type="EMBL" id="JBHSBI010000006">
    <property type="protein sequence ID" value="MFC4008407.1"/>
    <property type="molecule type" value="Genomic_DNA"/>
</dbReference>
<gene>
    <name evidence="3" type="ORF">ACFOY2_14340</name>
</gene>
<evidence type="ECO:0000313" key="4">
    <source>
        <dbReference type="Proteomes" id="UP001595851"/>
    </source>
</evidence>
<dbReference type="RefSeq" id="WP_379528473.1">
    <property type="nucleotide sequence ID" value="NZ_JBHSBI010000006.1"/>
</dbReference>
<sequence length="141" mass="15678">MRKSSRTMSAAVAVLVIGLALPATGTANAALGEKTFTWKRPMTAGDCQISAGATWTLYPNGTARLDATVFSMDGDDAWLMWARLLDEDRAVLGEIRVSRSNGTKFVKNLPVQFRRYRWLANGRFDQDLFDLVEYVSLSKHC</sequence>
<evidence type="ECO:0000259" key="2">
    <source>
        <dbReference type="Pfam" id="PF19811"/>
    </source>
</evidence>
<accession>A0ABV8G6W3</accession>
<dbReference type="Proteomes" id="UP001595851">
    <property type="component" value="Unassembled WGS sequence"/>
</dbReference>
<feature type="chain" id="PRO_5045219790" evidence="1">
    <location>
        <begin position="30"/>
        <end position="141"/>
    </location>
</feature>
<feature type="domain" description="DUF6294" evidence="2">
    <location>
        <begin position="54"/>
        <end position="141"/>
    </location>
</feature>
<proteinExistence type="predicted"/>
<organism evidence="3 4">
    <name type="scientific">Nonomuraea purpurea</name>
    <dbReference type="NCBI Taxonomy" id="1849276"/>
    <lineage>
        <taxon>Bacteria</taxon>
        <taxon>Bacillati</taxon>
        <taxon>Actinomycetota</taxon>
        <taxon>Actinomycetes</taxon>
        <taxon>Streptosporangiales</taxon>
        <taxon>Streptosporangiaceae</taxon>
        <taxon>Nonomuraea</taxon>
    </lineage>
</organism>
<keyword evidence="1" id="KW-0732">Signal</keyword>
<name>A0ABV8G6W3_9ACTN</name>
<feature type="signal peptide" evidence="1">
    <location>
        <begin position="1"/>
        <end position="29"/>
    </location>
</feature>
<comment type="caution">
    <text evidence="3">The sequence shown here is derived from an EMBL/GenBank/DDBJ whole genome shotgun (WGS) entry which is preliminary data.</text>
</comment>
<dbReference type="Pfam" id="PF19811">
    <property type="entry name" value="DUF6294"/>
    <property type="match status" value="1"/>
</dbReference>
<evidence type="ECO:0000313" key="3">
    <source>
        <dbReference type="EMBL" id="MFC4008407.1"/>
    </source>
</evidence>
<keyword evidence="4" id="KW-1185">Reference proteome</keyword>
<dbReference type="InterPro" id="IPR046261">
    <property type="entry name" value="DUF6294"/>
</dbReference>
<protein>
    <submittedName>
        <fullName evidence="3">DUF6294 family protein</fullName>
    </submittedName>
</protein>
<reference evidence="4" key="1">
    <citation type="journal article" date="2019" name="Int. J. Syst. Evol. Microbiol.">
        <title>The Global Catalogue of Microorganisms (GCM) 10K type strain sequencing project: providing services to taxonomists for standard genome sequencing and annotation.</title>
        <authorList>
            <consortium name="The Broad Institute Genomics Platform"/>
            <consortium name="The Broad Institute Genome Sequencing Center for Infectious Disease"/>
            <person name="Wu L."/>
            <person name="Ma J."/>
        </authorList>
    </citation>
    <scope>NUCLEOTIDE SEQUENCE [LARGE SCALE GENOMIC DNA]</scope>
    <source>
        <strain evidence="4">TBRC 1276</strain>
    </source>
</reference>